<dbReference type="EMBL" id="HG793161">
    <property type="protein sequence ID" value="CRL28573.1"/>
    <property type="molecule type" value="Genomic_DNA"/>
</dbReference>
<dbReference type="STRING" id="1429867.A0A0G4PQX7"/>
<organism evidence="1 2">
    <name type="scientific">Penicillium camemberti (strain FM 013)</name>
    <dbReference type="NCBI Taxonomy" id="1429867"/>
    <lineage>
        <taxon>Eukaryota</taxon>
        <taxon>Fungi</taxon>
        <taxon>Dikarya</taxon>
        <taxon>Ascomycota</taxon>
        <taxon>Pezizomycotina</taxon>
        <taxon>Eurotiomycetes</taxon>
        <taxon>Eurotiomycetidae</taxon>
        <taxon>Eurotiales</taxon>
        <taxon>Aspergillaceae</taxon>
        <taxon>Penicillium</taxon>
    </lineage>
</organism>
<reference evidence="1 2" key="1">
    <citation type="journal article" date="2014" name="Nat. Commun.">
        <title>Multiple recent horizontal transfers of a large genomic region in cheese making fungi.</title>
        <authorList>
            <person name="Cheeseman K."/>
            <person name="Ropars J."/>
            <person name="Renault P."/>
            <person name="Dupont J."/>
            <person name="Gouzy J."/>
            <person name="Branca A."/>
            <person name="Abraham A.L."/>
            <person name="Ceppi M."/>
            <person name="Conseiller E."/>
            <person name="Debuchy R."/>
            <person name="Malagnac F."/>
            <person name="Goarin A."/>
            <person name="Silar P."/>
            <person name="Lacoste S."/>
            <person name="Sallet E."/>
            <person name="Bensimon A."/>
            <person name="Giraud T."/>
            <person name="Brygoo Y."/>
        </authorList>
    </citation>
    <scope>NUCLEOTIDE SEQUENCE [LARGE SCALE GENOMIC DNA]</scope>
    <source>
        <strain evidence="2">FM 013</strain>
    </source>
</reference>
<accession>A0A0G4PQX7</accession>
<name>A0A0G4PQX7_PENC3</name>
<protein>
    <submittedName>
        <fullName evidence="1">Serine/threonine-specific protein phosphatase/bis(5-nucleosyl)-tetraphosphatase</fullName>
    </submittedName>
</protein>
<sequence>MPESKIPQPGPAKLKRNAGPDEWLEAAKDCKYLSEPHMKQLCEIVKEYMMEGKIKYPTGIDTCHSLW</sequence>
<dbReference type="Proteomes" id="UP000053732">
    <property type="component" value="Unassembled WGS sequence"/>
</dbReference>
<dbReference type="AlphaFoldDB" id="A0A0G4PQX7"/>
<evidence type="ECO:0000313" key="2">
    <source>
        <dbReference type="Proteomes" id="UP000053732"/>
    </source>
</evidence>
<keyword evidence="2" id="KW-1185">Reference proteome</keyword>
<evidence type="ECO:0000313" key="1">
    <source>
        <dbReference type="EMBL" id="CRL28573.1"/>
    </source>
</evidence>
<proteinExistence type="predicted"/>
<gene>
    <name evidence="1" type="ORF">PCAMFM013_S028g000126</name>
</gene>